<dbReference type="AlphaFoldDB" id="A4CEV2"/>
<protein>
    <submittedName>
        <fullName evidence="2">Uncharacterized protein</fullName>
    </submittedName>
</protein>
<dbReference type="eggNOG" id="ENOG5032REX">
    <property type="taxonomic scope" value="Bacteria"/>
</dbReference>
<evidence type="ECO:0000256" key="1">
    <source>
        <dbReference type="SAM" id="Phobius"/>
    </source>
</evidence>
<comment type="caution">
    <text evidence="2">The sequence shown here is derived from an EMBL/GenBank/DDBJ whole genome shotgun (WGS) entry which is preliminary data.</text>
</comment>
<keyword evidence="1" id="KW-0812">Transmembrane</keyword>
<dbReference type="HOGENOM" id="CLU_186762_0_0_6"/>
<accession>A4CEV2</accession>
<gene>
    <name evidence="2" type="ORF">PTD2_16841</name>
</gene>
<proteinExistence type="predicted"/>
<evidence type="ECO:0000313" key="3">
    <source>
        <dbReference type="Proteomes" id="UP000006201"/>
    </source>
</evidence>
<organism evidence="2 3">
    <name type="scientific">Pseudoalteromonas tunicata D2</name>
    <dbReference type="NCBI Taxonomy" id="87626"/>
    <lineage>
        <taxon>Bacteria</taxon>
        <taxon>Pseudomonadati</taxon>
        <taxon>Pseudomonadota</taxon>
        <taxon>Gammaproteobacteria</taxon>
        <taxon>Alteromonadales</taxon>
        <taxon>Pseudoalteromonadaceae</taxon>
        <taxon>Pseudoalteromonas</taxon>
    </lineage>
</organism>
<sequence>MNLKQLIYRLGSTPKLSLNRFLTGLALFAISAAFIISGYLYHHLLQIPGLIILPFALFFAIYGYLGLFANRFAQVISINDPDNIDANKSGRD</sequence>
<evidence type="ECO:0000313" key="2">
    <source>
        <dbReference type="EMBL" id="EAR26831.1"/>
    </source>
</evidence>
<reference evidence="2 3" key="1">
    <citation type="submission" date="2006-02" db="EMBL/GenBank/DDBJ databases">
        <authorList>
            <person name="Moran M.A."/>
            <person name="Kjelleberg S."/>
            <person name="Egan S."/>
            <person name="Saunders N."/>
            <person name="Thomas T."/>
            <person name="Ferriera S."/>
            <person name="Johnson J."/>
            <person name="Kravitz S."/>
            <person name="Halpern A."/>
            <person name="Remington K."/>
            <person name="Beeson K."/>
            <person name="Tran B."/>
            <person name="Rogers Y.-H."/>
            <person name="Friedman R."/>
            <person name="Venter J.C."/>
        </authorList>
    </citation>
    <scope>NUCLEOTIDE SEQUENCE [LARGE SCALE GENOMIC DNA]</scope>
    <source>
        <strain evidence="2 3">D2</strain>
    </source>
</reference>
<dbReference type="Proteomes" id="UP000006201">
    <property type="component" value="Unassembled WGS sequence"/>
</dbReference>
<dbReference type="RefSeq" id="WP_009840611.1">
    <property type="nucleotide sequence ID" value="NZ_CH959302.1"/>
</dbReference>
<name>A4CEV2_9GAMM</name>
<keyword evidence="3" id="KW-1185">Reference proteome</keyword>
<dbReference type="EMBL" id="AAOH01000009">
    <property type="protein sequence ID" value="EAR26831.1"/>
    <property type="molecule type" value="Genomic_DNA"/>
</dbReference>
<keyword evidence="1" id="KW-1133">Transmembrane helix</keyword>
<dbReference type="OrthoDB" id="6332833at2"/>
<dbReference type="STRING" id="87626.PTD2_16841"/>
<keyword evidence="1" id="KW-0472">Membrane</keyword>
<feature type="transmembrane region" description="Helical" evidence="1">
    <location>
        <begin position="47"/>
        <end position="69"/>
    </location>
</feature>
<feature type="transmembrane region" description="Helical" evidence="1">
    <location>
        <begin position="21"/>
        <end position="41"/>
    </location>
</feature>